<keyword evidence="2" id="KW-1185">Reference proteome</keyword>
<dbReference type="Proteomes" id="UP000630923">
    <property type="component" value="Unassembled WGS sequence"/>
</dbReference>
<dbReference type="InterPro" id="IPR036890">
    <property type="entry name" value="HATPase_C_sf"/>
</dbReference>
<accession>A0A919AUC3</accession>
<proteinExistence type="predicted"/>
<organism evidence="1 2">
    <name type="scientific">Kordiimonas sediminis</name>
    <dbReference type="NCBI Taxonomy" id="1735581"/>
    <lineage>
        <taxon>Bacteria</taxon>
        <taxon>Pseudomonadati</taxon>
        <taxon>Pseudomonadota</taxon>
        <taxon>Alphaproteobacteria</taxon>
        <taxon>Kordiimonadales</taxon>
        <taxon>Kordiimonadaceae</taxon>
        <taxon>Kordiimonas</taxon>
    </lineage>
</organism>
<dbReference type="Gene3D" id="3.30.565.10">
    <property type="entry name" value="Histidine kinase-like ATPase, C-terminal domain"/>
    <property type="match status" value="1"/>
</dbReference>
<dbReference type="AlphaFoldDB" id="A0A919AUC3"/>
<name>A0A919AUC3_9PROT</name>
<dbReference type="RefSeq" id="WP_191252911.1">
    <property type="nucleotide sequence ID" value="NZ_BNCI01000002.1"/>
</dbReference>
<evidence type="ECO:0000313" key="2">
    <source>
        <dbReference type="Proteomes" id="UP000630923"/>
    </source>
</evidence>
<comment type="caution">
    <text evidence="1">The sequence shown here is derived from an EMBL/GenBank/DDBJ whole genome shotgun (WGS) entry which is preliminary data.</text>
</comment>
<dbReference type="EMBL" id="BNCI01000002">
    <property type="protein sequence ID" value="GHF26542.1"/>
    <property type="molecule type" value="Genomic_DNA"/>
</dbReference>
<evidence type="ECO:0000313" key="1">
    <source>
        <dbReference type="EMBL" id="GHF26542.1"/>
    </source>
</evidence>
<protein>
    <recommendedName>
        <fullName evidence="3">Histidine kinase</fullName>
    </recommendedName>
</protein>
<sequence length="315" mass="34903">MTGQLHIIGQRPNVVVFTYGDANTEERQRFYQSLSCPDYSVSVRKFTQAAETRKDWYESISNNTNFPVCLILDGGSDGHIAQQIIQEVQSSDMLGSVPVILVCTDIPAIDPESELTWLGVKGVVANTLSIPEIRSYIATVTSGLIRESQDAKRSDVLFYPTKIVHESVFRVQTRHHARDLSYAVARTLAGGSSKLAAGLTELLVNGIEHGCLGIDGATKGRLIEEGAFVEEIHKRRMHPEYADKFVELKIWQMEHSLFFEILDQGKGFDSAAVLSTGKVDNKSKHGRGIVIAQGCFADLRYITPGNRVKARYDLT</sequence>
<reference evidence="1" key="1">
    <citation type="journal article" date="2014" name="Int. J. Syst. Evol. Microbiol.">
        <title>Complete genome sequence of Corynebacterium casei LMG S-19264T (=DSM 44701T), isolated from a smear-ripened cheese.</title>
        <authorList>
            <consortium name="US DOE Joint Genome Institute (JGI-PGF)"/>
            <person name="Walter F."/>
            <person name="Albersmeier A."/>
            <person name="Kalinowski J."/>
            <person name="Ruckert C."/>
        </authorList>
    </citation>
    <scope>NUCLEOTIDE SEQUENCE</scope>
    <source>
        <strain evidence="1">KCTC 42590</strain>
    </source>
</reference>
<reference evidence="1" key="2">
    <citation type="submission" date="2020-09" db="EMBL/GenBank/DDBJ databases">
        <authorList>
            <person name="Sun Q."/>
            <person name="Kim S."/>
        </authorList>
    </citation>
    <scope>NUCLEOTIDE SEQUENCE</scope>
    <source>
        <strain evidence="1">KCTC 42590</strain>
    </source>
</reference>
<evidence type="ECO:0008006" key="3">
    <source>
        <dbReference type="Google" id="ProtNLM"/>
    </source>
</evidence>
<gene>
    <name evidence="1" type="ORF">GCM10017044_21910</name>
</gene>